<proteinExistence type="predicted"/>
<dbReference type="RefSeq" id="WP_185254361.1">
    <property type="nucleotide sequence ID" value="NZ_JACKXE010000001.1"/>
</dbReference>
<reference evidence="3 4" key="1">
    <citation type="submission" date="2020-08" db="EMBL/GenBank/DDBJ databases">
        <authorList>
            <person name="Seo M.-J."/>
        </authorList>
    </citation>
    <scope>NUCLEOTIDE SEQUENCE [LARGE SCALE GENOMIC DNA]</scope>
    <source>
        <strain evidence="3 4">KIGAM211</strain>
    </source>
</reference>
<keyword evidence="1" id="KW-0812">Transmembrane</keyword>
<evidence type="ECO:0000313" key="3">
    <source>
        <dbReference type="EMBL" id="MBB6629398.1"/>
    </source>
</evidence>
<evidence type="ECO:0000256" key="1">
    <source>
        <dbReference type="SAM" id="Phobius"/>
    </source>
</evidence>
<keyword evidence="4" id="KW-1185">Reference proteome</keyword>
<sequence length="190" mass="19164">MMRVPVVGALLGVLLGALLVLGGAAAPASASCAADVGPDGSDIVFVGVAQEERRGFTRFSVDQVWSGPDLAPTVWVLSGQEQGAFPLWLVQSSGSSDDASFEPGTAYVVGTSAPRFGTGACSSVEATPAELAAAPADAREPVAGGLTGADPPIGALATTGLVLGGVALLVLLRVLVWRRRARRLSELARG</sequence>
<dbReference type="Proteomes" id="UP000523955">
    <property type="component" value="Unassembled WGS sequence"/>
</dbReference>
<protein>
    <submittedName>
        <fullName evidence="3">Uncharacterized protein</fullName>
    </submittedName>
</protein>
<dbReference type="PROSITE" id="PS51257">
    <property type="entry name" value="PROKAR_LIPOPROTEIN"/>
    <property type="match status" value="1"/>
</dbReference>
<keyword evidence="1" id="KW-1133">Transmembrane helix</keyword>
<accession>A0A7X0VDJ5</accession>
<keyword evidence="2" id="KW-0732">Signal</keyword>
<evidence type="ECO:0000256" key="2">
    <source>
        <dbReference type="SAM" id="SignalP"/>
    </source>
</evidence>
<dbReference type="AlphaFoldDB" id="A0A7X0VDJ5"/>
<comment type="caution">
    <text evidence="3">The sequence shown here is derived from an EMBL/GenBank/DDBJ whole genome shotgun (WGS) entry which is preliminary data.</text>
</comment>
<name>A0A7X0VDJ5_9ACTN</name>
<feature type="transmembrane region" description="Helical" evidence="1">
    <location>
        <begin position="153"/>
        <end position="176"/>
    </location>
</feature>
<organism evidence="3 4">
    <name type="scientific">Nocardioides luti</name>
    <dbReference type="NCBI Taxonomy" id="2761101"/>
    <lineage>
        <taxon>Bacteria</taxon>
        <taxon>Bacillati</taxon>
        <taxon>Actinomycetota</taxon>
        <taxon>Actinomycetes</taxon>
        <taxon>Propionibacteriales</taxon>
        <taxon>Nocardioidaceae</taxon>
        <taxon>Nocardioides</taxon>
    </lineage>
</organism>
<dbReference type="EMBL" id="JACKXE010000001">
    <property type="protein sequence ID" value="MBB6629398.1"/>
    <property type="molecule type" value="Genomic_DNA"/>
</dbReference>
<evidence type="ECO:0000313" key="4">
    <source>
        <dbReference type="Proteomes" id="UP000523955"/>
    </source>
</evidence>
<feature type="signal peptide" evidence="2">
    <location>
        <begin position="1"/>
        <end position="33"/>
    </location>
</feature>
<gene>
    <name evidence="3" type="ORF">H5V45_18880</name>
</gene>
<keyword evidence="1" id="KW-0472">Membrane</keyword>
<feature type="chain" id="PRO_5031246959" evidence="2">
    <location>
        <begin position="34"/>
        <end position="190"/>
    </location>
</feature>